<accession>A0AAN5D2F2</accession>
<protein>
    <recommendedName>
        <fullName evidence="1">BTB domain-containing protein</fullName>
    </recommendedName>
</protein>
<dbReference type="Pfam" id="PF00651">
    <property type="entry name" value="BTB"/>
    <property type="match status" value="1"/>
</dbReference>
<organism evidence="2 3">
    <name type="scientific">Pristionchus mayeri</name>
    <dbReference type="NCBI Taxonomy" id="1317129"/>
    <lineage>
        <taxon>Eukaryota</taxon>
        <taxon>Metazoa</taxon>
        <taxon>Ecdysozoa</taxon>
        <taxon>Nematoda</taxon>
        <taxon>Chromadorea</taxon>
        <taxon>Rhabditida</taxon>
        <taxon>Rhabditina</taxon>
        <taxon>Diplogasteromorpha</taxon>
        <taxon>Diplogasteroidea</taxon>
        <taxon>Neodiplogasteridae</taxon>
        <taxon>Pristionchus</taxon>
    </lineage>
</organism>
<evidence type="ECO:0000313" key="2">
    <source>
        <dbReference type="EMBL" id="GMR55338.1"/>
    </source>
</evidence>
<sequence>HANMYTSLRGVSIADPDMFSLPNRQSNVIIKIGDKKLHVSKEFLALQSPVFDAMFFGNFAEKDKEEVEIKDVVYEEFLDLLHLLYLGTVDITDNTVPHLLKLADQFQVERVVKEAEKYLMQSEGFEEVKKLLLADQYRLTSLKDHCLKSFESDACLVEKLKSSTEYDEFSGEMKAAICDRI</sequence>
<dbReference type="SMART" id="SM00225">
    <property type="entry name" value="BTB"/>
    <property type="match status" value="1"/>
</dbReference>
<feature type="non-terminal residue" evidence="2">
    <location>
        <position position="181"/>
    </location>
</feature>
<dbReference type="AlphaFoldDB" id="A0AAN5D2F2"/>
<evidence type="ECO:0000313" key="3">
    <source>
        <dbReference type="Proteomes" id="UP001328107"/>
    </source>
</evidence>
<dbReference type="PANTHER" id="PTHR47022:SF1">
    <property type="entry name" value="BTB AND MATH DOMAIN-CONTAINING PROTEIN 36-RELATED"/>
    <property type="match status" value="1"/>
</dbReference>
<evidence type="ECO:0000259" key="1">
    <source>
        <dbReference type="PROSITE" id="PS50097"/>
    </source>
</evidence>
<name>A0AAN5D2F2_9BILA</name>
<reference evidence="3" key="1">
    <citation type="submission" date="2022-10" db="EMBL/GenBank/DDBJ databases">
        <title>Genome assembly of Pristionchus species.</title>
        <authorList>
            <person name="Yoshida K."/>
            <person name="Sommer R.J."/>
        </authorList>
    </citation>
    <scope>NUCLEOTIDE SEQUENCE [LARGE SCALE GENOMIC DNA]</scope>
    <source>
        <strain evidence="3">RS5460</strain>
    </source>
</reference>
<dbReference type="InterPro" id="IPR000210">
    <property type="entry name" value="BTB/POZ_dom"/>
</dbReference>
<gene>
    <name evidence="2" type="ORF">PMAYCL1PPCAC_25533</name>
</gene>
<proteinExistence type="predicted"/>
<dbReference type="SUPFAM" id="SSF54695">
    <property type="entry name" value="POZ domain"/>
    <property type="match status" value="1"/>
</dbReference>
<feature type="domain" description="BTB" evidence="1">
    <location>
        <begin position="26"/>
        <end position="93"/>
    </location>
</feature>
<dbReference type="EMBL" id="BTRK01000005">
    <property type="protein sequence ID" value="GMR55338.1"/>
    <property type="molecule type" value="Genomic_DNA"/>
</dbReference>
<dbReference type="PROSITE" id="PS50097">
    <property type="entry name" value="BTB"/>
    <property type="match status" value="1"/>
</dbReference>
<comment type="caution">
    <text evidence="2">The sequence shown here is derived from an EMBL/GenBank/DDBJ whole genome shotgun (WGS) entry which is preliminary data.</text>
</comment>
<dbReference type="InterPro" id="IPR011333">
    <property type="entry name" value="SKP1/BTB/POZ_sf"/>
</dbReference>
<dbReference type="Gene3D" id="3.30.710.10">
    <property type="entry name" value="Potassium Channel Kv1.1, Chain A"/>
    <property type="match status" value="1"/>
</dbReference>
<dbReference type="Proteomes" id="UP001328107">
    <property type="component" value="Unassembled WGS sequence"/>
</dbReference>
<keyword evidence="3" id="KW-1185">Reference proteome</keyword>
<feature type="non-terminal residue" evidence="2">
    <location>
        <position position="1"/>
    </location>
</feature>
<dbReference type="PANTHER" id="PTHR47022">
    <property type="entry name" value="BTB AND MATH DOMAIN-CONTAINING PROTEIN 36-RELATED"/>
    <property type="match status" value="1"/>
</dbReference>